<dbReference type="InterPro" id="IPR015032">
    <property type="entry name" value="ThsB__TIR-like_domain"/>
</dbReference>
<dbReference type="Gene3D" id="3.40.50.11200">
    <property type="match status" value="1"/>
</dbReference>
<feature type="domain" description="Thoeris protein ThsB TIR-like" evidence="1">
    <location>
        <begin position="7"/>
        <end position="103"/>
    </location>
</feature>
<evidence type="ECO:0000313" key="3">
    <source>
        <dbReference type="Proteomes" id="UP000322139"/>
    </source>
</evidence>
<dbReference type="EMBL" id="VTER01000002">
    <property type="protein sequence ID" value="TYS51235.1"/>
    <property type="molecule type" value="Genomic_DNA"/>
</dbReference>
<dbReference type="AlphaFoldDB" id="A0A5D4RIF3"/>
<evidence type="ECO:0000259" key="1">
    <source>
        <dbReference type="Pfam" id="PF08937"/>
    </source>
</evidence>
<dbReference type="Proteomes" id="UP000322139">
    <property type="component" value="Unassembled WGS sequence"/>
</dbReference>
<reference evidence="2 3" key="1">
    <citation type="submission" date="2019-08" db="EMBL/GenBank/DDBJ databases">
        <title>Bacillus genomes from the desert of Cuatro Cienegas, Coahuila.</title>
        <authorList>
            <person name="Olmedo-Alvarez G."/>
        </authorList>
    </citation>
    <scope>NUCLEOTIDE SEQUENCE [LARGE SCALE GENOMIC DNA]</scope>
    <source>
        <strain evidence="2 3">CH446_14T</strain>
    </source>
</reference>
<name>A0A5D4RIF3_9BACI</name>
<accession>A0A5D4RIF3</accession>
<protein>
    <submittedName>
        <fullName evidence="2">TIR-like domain-containing protein</fullName>
    </submittedName>
</protein>
<gene>
    <name evidence="2" type="ORF">FZD51_04165</name>
</gene>
<dbReference type="Pfam" id="PF08937">
    <property type="entry name" value="ThsB_TIR"/>
    <property type="match status" value="1"/>
</dbReference>
<dbReference type="SUPFAM" id="SSF52206">
    <property type="entry name" value="Hypothetical protein MTH538"/>
    <property type="match status" value="1"/>
</dbReference>
<dbReference type="InterPro" id="IPR036490">
    <property type="entry name" value="ThsB_TIR-like_sf"/>
</dbReference>
<comment type="caution">
    <text evidence="2">The sequence shown here is derived from an EMBL/GenBank/DDBJ whole genome shotgun (WGS) entry which is preliminary data.</text>
</comment>
<sequence>MMNKTVFVSFDYDMDSHYKRLLNAWNANSSFSFGFTDHSITVPINSTNASVIKAGITKKLSQARYCLVIIGKDTHRSEWVSWEINKAKELGLQLLGVKTHYNNTTPTPLLRSNTAWANSFTLDGIITALNKA</sequence>
<proteinExistence type="predicted"/>
<evidence type="ECO:0000313" key="2">
    <source>
        <dbReference type="EMBL" id="TYS51235.1"/>
    </source>
</evidence>
<organism evidence="2 3">
    <name type="scientific">Bacillus infantis</name>
    <dbReference type="NCBI Taxonomy" id="324767"/>
    <lineage>
        <taxon>Bacteria</taxon>
        <taxon>Bacillati</taxon>
        <taxon>Bacillota</taxon>
        <taxon>Bacilli</taxon>
        <taxon>Bacillales</taxon>
        <taxon>Bacillaceae</taxon>
        <taxon>Bacillus</taxon>
    </lineage>
</organism>